<proteinExistence type="predicted"/>
<organism evidence="1 2">
    <name type="scientific">Peptoniphilus ovalis</name>
    <dbReference type="NCBI Taxonomy" id="2841503"/>
    <lineage>
        <taxon>Bacteria</taxon>
        <taxon>Bacillati</taxon>
        <taxon>Bacillota</taxon>
        <taxon>Tissierellia</taxon>
        <taxon>Tissierellales</taxon>
        <taxon>Peptoniphilaceae</taxon>
        <taxon>Peptoniphilus</taxon>
    </lineage>
</organism>
<name>A0ABS6FH85_9FIRM</name>
<sequence length="235" mass="27672">MTDNKKTITKKDLPPKVQELMELPYADDVIKMIKAQKTLKEIRVYLVSKGFKISTGYIGKFKEYINQNNTEDKYLLEFLDQGRLSDRIFRSPKSLVTKEDKLKSDLDFIDDVIQEGAKRFKDDMQNVDITLYDVFQAISLKDKITGGASYGLTNYGVKYLAQLTEEKYYRIISILMEYIPKEKKEEVISIIEVAEEDFYSQTEYYEEYLKARGYKQEEIVRRMRKNDESNKSTNK</sequence>
<protein>
    <submittedName>
        <fullName evidence="1">Uncharacterized protein</fullName>
    </submittedName>
</protein>
<gene>
    <name evidence="1" type="ORF">KQI68_06730</name>
</gene>
<reference evidence="1 2" key="1">
    <citation type="submission" date="2021-06" db="EMBL/GenBank/DDBJ databases">
        <authorList>
            <person name="Sun Q."/>
            <person name="Li D."/>
        </authorList>
    </citation>
    <scope>NUCLEOTIDE SEQUENCE [LARGE SCALE GENOMIC DNA]</scope>
    <source>
        <strain evidence="1 2">MSJ-1</strain>
    </source>
</reference>
<dbReference type="EMBL" id="JAHLQO010000004">
    <property type="protein sequence ID" value="MBU5669533.1"/>
    <property type="molecule type" value="Genomic_DNA"/>
</dbReference>
<accession>A0ABS6FH85</accession>
<evidence type="ECO:0000313" key="1">
    <source>
        <dbReference type="EMBL" id="MBU5669533.1"/>
    </source>
</evidence>
<keyword evidence="2" id="KW-1185">Reference proteome</keyword>
<comment type="caution">
    <text evidence="1">The sequence shown here is derived from an EMBL/GenBank/DDBJ whole genome shotgun (WGS) entry which is preliminary data.</text>
</comment>
<dbReference type="RefSeq" id="WP_216549365.1">
    <property type="nucleotide sequence ID" value="NZ_JAHLQO010000004.1"/>
</dbReference>
<evidence type="ECO:0000313" key="2">
    <source>
        <dbReference type="Proteomes" id="UP000783742"/>
    </source>
</evidence>
<dbReference type="Proteomes" id="UP000783742">
    <property type="component" value="Unassembled WGS sequence"/>
</dbReference>